<feature type="compositionally biased region" description="Polar residues" evidence="20">
    <location>
        <begin position="1615"/>
        <end position="1636"/>
    </location>
</feature>
<evidence type="ECO:0000256" key="16">
    <source>
        <dbReference type="ARBA" id="ARBA00023157"/>
    </source>
</evidence>
<organism evidence="26 27">
    <name type="scientific">Fragariocoptes setiger</name>
    <dbReference type="NCBI Taxonomy" id="1670756"/>
    <lineage>
        <taxon>Eukaryota</taxon>
        <taxon>Metazoa</taxon>
        <taxon>Ecdysozoa</taxon>
        <taxon>Arthropoda</taxon>
        <taxon>Chelicerata</taxon>
        <taxon>Arachnida</taxon>
        <taxon>Acari</taxon>
        <taxon>Acariformes</taxon>
        <taxon>Trombidiformes</taxon>
        <taxon>Prostigmata</taxon>
        <taxon>Eupodina</taxon>
        <taxon>Eriophyoidea</taxon>
        <taxon>Phytoptidae</taxon>
        <taxon>Fragariocoptes</taxon>
    </lineage>
</organism>
<keyword evidence="10" id="KW-0106">Calcium</keyword>
<dbReference type="PROSITE" id="PS50893">
    <property type="entry name" value="ABC_TRANSPORTER_2"/>
    <property type="match status" value="1"/>
</dbReference>
<keyword evidence="3" id="KW-0813">Transport</keyword>
<dbReference type="InterPro" id="IPR003593">
    <property type="entry name" value="AAA+_ATPase"/>
</dbReference>
<proteinExistence type="predicted"/>
<comment type="subcellular location">
    <subcellularLocation>
        <location evidence="1">Membrane</location>
        <topology evidence="1">Multi-pass membrane protein</topology>
    </subcellularLocation>
    <subcellularLocation>
        <location evidence="2">Membrane</location>
        <topology evidence="2">Single-pass type I membrane protein</topology>
    </subcellularLocation>
</comment>
<feature type="region of interest" description="Disordered" evidence="20">
    <location>
        <begin position="195"/>
        <end position="262"/>
    </location>
</feature>
<evidence type="ECO:0000313" key="27">
    <source>
        <dbReference type="Proteomes" id="UP000825002"/>
    </source>
</evidence>
<dbReference type="PANTHER" id="PTHR10166:SF37">
    <property type="entry name" value="STOLID, ISOFORM H"/>
    <property type="match status" value="1"/>
</dbReference>
<dbReference type="InterPro" id="IPR003439">
    <property type="entry name" value="ABC_transporter-like_ATP-bd"/>
</dbReference>
<keyword evidence="8" id="KW-0732">Signal</keyword>
<keyword evidence="15 21" id="KW-0472">Membrane</keyword>
<feature type="domain" description="VWFA" evidence="22">
    <location>
        <begin position="2367"/>
        <end position="2618"/>
    </location>
</feature>
<dbReference type="SUPFAM" id="SSF53300">
    <property type="entry name" value="vWA-like"/>
    <property type="match status" value="1"/>
</dbReference>
<comment type="caution">
    <text evidence="26">The sequence shown here is derived from an EMBL/GenBank/DDBJ whole genome shotgun (WGS) entry which is preliminary data.</text>
</comment>
<evidence type="ECO:0000259" key="23">
    <source>
        <dbReference type="PROSITE" id="PS50280"/>
    </source>
</evidence>
<evidence type="ECO:0000259" key="22">
    <source>
        <dbReference type="PROSITE" id="PS50234"/>
    </source>
</evidence>
<feature type="domain" description="SET" evidence="23">
    <location>
        <begin position="3629"/>
        <end position="3753"/>
    </location>
</feature>
<dbReference type="PANTHER" id="PTHR10166">
    <property type="entry name" value="VOLTAGE-DEPENDENT CALCIUM CHANNEL SUBUNIT ALPHA-2/DELTA-RELATED"/>
    <property type="match status" value="1"/>
</dbReference>
<feature type="compositionally biased region" description="Low complexity" evidence="20">
    <location>
        <begin position="652"/>
        <end position="669"/>
    </location>
</feature>
<feature type="compositionally biased region" description="Polar residues" evidence="20">
    <location>
        <begin position="965"/>
        <end position="991"/>
    </location>
</feature>
<evidence type="ECO:0000256" key="7">
    <source>
        <dbReference type="ARBA" id="ARBA00022723"/>
    </source>
</evidence>
<keyword evidence="14" id="KW-0406">Ion transport</keyword>
<evidence type="ECO:0000256" key="18">
    <source>
        <dbReference type="ARBA" id="ARBA00023303"/>
    </source>
</evidence>
<name>A0ABQ7SAT1_9ACAR</name>
<keyword evidence="5" id="KW-0107">Calcium channel</keyword>
<dbReference type="InterPro" id="IPR013525">
    <property type="entry name" value="ABC2_TM"/>
</dbReference>
<dbReference type="PROSITE" id="PS50280">
    <property type="entry name" value="SET"/>
    <property type="match status" value="1"/>
</dbReference>
<dbReference type="InterPro" id="IPR047817">
    <property type="entry name" value="ABC2_TM_bact-type"/>
</dbReference>
<evidence type="ECO:0000256" key="9">
    <source>
        <dbReference type="ARBA" id="ARBA00022741"/>
    </source>
</evidence>
<dbReference type="Proteomes" id="UP000825002">
    <property type="component" value="Unassembled WGS sequence"/>
</dbReference>
<dbReference type="CDD" id="cd03230">
    <property type="entry name" value="ABC_DR_subfamily_A"/>
    <property type="match status" value="1"/>
</dbReference>
<feature type="transmembrane region" description="Helical" evidence="21">
    <location>
        <begin position="1965"/>
        <end position="1989"/>
    </location>
</feature>
<dbReference type="InterPro" id="IPR047266">
    <property type="entry name" value="KMT5A-like_SET"/>
</dbReference>
<evidence type="ECO:0000256" key="15">
    <source>
        <dbReference type="ARBA" id="ARBA00023136"/>
    </source>
</evidence>
<keyword evidence="11" id="KW-0067">ATP-binding</keyword>
<dbReference type="Gene3D" id="2.170.270.10">
    <property type="entry name" value="SET domain"/>
    <property type="match status" value="1"/>
</dbReference>
<evidence type="ECO:0000256" key="6">
    <source>
        <dbReference type="ARBA" id="ARBA00022692"/>
    </source>
</evidence>
<dbReference type="InterPro" id="IPR013608">
    <property type="entry name" value="VWA_N"/>
</dbReference>
<evidence type="ECO:0000256" key="4">
    <source>
        <dbReference type="ARBA" id="ARBA00022568"/>
    </source>
</evidence>
<keyword evidence="12" id="KW-0851">Voltage-gated channel</keyword>
<dbReference type="Pfam" id="PF00856">
    <property type="entry name" value="SET"/>
    <property type="match status" value="1"/>
</dbReference>
<keyword evidence="9" id="KW-0547">Nucleotide-binding</keyword>
<keyword evidence="17" id="KW-0325">Glycoprotein</keyword>
<accession>A0ABQ7SAT1</accession>
<evidence type="ECO:0000256" key="1">
    <source>
        <dbReference type="ARBA" id="ARBA00004141"/>
    </source>
</evidence>
<evidence type="ECO:0000256" key="3">
    <source>
        <dbReference type="ARBA" id="ARBA00022448"/>
    </source>
</evidence>
<feature type="transmembrane region" description="Helical" evidence="21">
    <location>
        <begin position="3375"/>
        <end position="3403"/>
    </location>
</feature>
<feature type="region of interest" description="Disordered" evidence="20">
    <location>
        <begin position="651"/>
        <end position="736"/>
    </location>
</feature>
<dbReference type="Gene3D" id="3.30.450.20">
    <property type="entry name" value="PAS domain"/>
    <property type="match status" value="1"/>
</dbReference>
<feature type="compositionally biased region" description="Low complexity" evidence="20">
    <location>
        <begin position="1588"/>
        <end position="1601"/>
    </location>
</feature>
<evidence type="ECO:0000259" key="24">
    <source>
        <dbReference type="PROSITE" id="PS50893"/>
    </source>
</evidence>
<evidence type="ECO:0000259" key="25">
    <source>
        <dbReference type="PROSITE" id="PS51012"/>
    </source>
</evidence>
<evidence type="ECO:0000256" key="5">
    <source>
        <dbReference type="ARBA" id="ARBA00022673"/>
    </source>
</evidence>
<evidence type="ECO:0000256" key="19">
    <source>
        <dbReference type="SAM" id="Coils"/>
    </source>
</evidence>
<keyword evidence="4" id="KW-0109">Calcium transport</keyword>
<keyword evidence="27" id="KW-1185">Reference proteome</keyword>
<dbReference type="Pfam" id="PF00005">
    <property type="entry name" value="ABC_tran"/>
    <property type="match status" value="1"/>
</dbReference>
<dbReference type="InterPro" id="IPR013680">
    <property type="entry name" value="VDCC_a2/dsu"/>
</dbReference>
<dbReference type="SMART" id="SM00317">
    <property type="entry name" value="SET"/>
    <property type="match status" value="1"/>
</dbReference>
<feature type="compositionally biased region" description="Acidic residues" evidence="20">
    <location>
        <begin position="206"/>
        <end position="220"/>
    </location>
</feature>
<keyword evidence="19" id="KW-0175">Coiled coil</keyword>
<dbReference type="Pfam" id="PF12698">
    <property type="entry name" value="ABC2_membrane_3"/>
    <property type="match status" value="1"/>
</dbReference>
<evidence type="ECO:0000256" key="2">
    <source>
        <dbReference type="ARBA" id="ARBA00004479"/>
    </source>
</evidence>
<dbReference type="Gene3D" id="3.40.50.410">
    <property type="entry name" value="von Willebrand factor, type A domain"/>
    <property type="match status" value="1"/>
</dbReference>
<dbReference type="PROSITE" id="PS50234">
    <property type="entry name" value="VWFA"/>
    <property type="match status" value="1"/>
</dbReference>
<evidence type="ECO:0000256" key="21">
    <source>
        <dbReference type="SAM" id="Phobius"/>
    </source>
</evidence>
<evidence type="ECO:0000256" key="20">
    <source>
        <dbReference type="SAM" id="MobiDB-lite"/>
    </source>
</evidence>
<dbReference type="SMART" id="SM00327">
    <property type="entry name" value="VWA"/>
    <property type="match status" value="1"/>
</dbReference>
<feature type="region of interest" description="Disordered" evidence="20">
    <location>
        <begin position="752"/>
        <end position="778"/>
    </location>
</feature>
<dbReference type="InterPro" id="IPR002035">
    <property type="entry name" value="VWF_A"/>
</dbReference>
<evidence type="ECO:0000256" key="17">
    <source>
        <dbReference type="ARBA" id="ARBA00023180"/>
    </source>
</evidence>
<feature type="region of interest" description="Disordered" evidence="20">
    <location>
        <begin position="1588"/>
        <end position="1672"/>
    </location>
</feature>
<feature type="compositionally biased region" description="Polar residues" evidence="20">
    <location>
        <begin position="754"/>
        <end position="767"/>
    </location>
</feature>
<dbReference type="InterPro" id="IPR027417">
    <property type="entry name" value="P-loop_NTPase"/>
</dbReference>
<feature type="compositionally biased region" description="Low complexity" evidence="20">
    <location>
        <begin position="1645"/>
        <end position="1665"/>
    </location>
</feature>
<evidence type="ECO:0000256" key="13">
    <source>
        <dbReference type="ARBA" id="ARBA00022989"/>
    </source>
</evidence>
<dbReference type="PROSITE" id="PS51012">
    <property type="entry name" value="ABC_TM2"/>
    <property type="match status" value="1"/>
</dbReference>
<dbReference type="SUPFAM" id="SSF52540">
    <property type="entry name" value="P-loop containing nucleoside triphosphate hydrolases"/>
    <property type="match status" value="1"/>
</dbReference>
<feature type="domain" description="ABC transporter" evidence="24">
    <location>
        <begin position="1215"/>
        <end position="1449"/>
    </location>
</feature>
<keyword evidence="18" id="KW-0407">Ion channel</keyword>
<evidence type="ECO:0000256" key="8">
    <source>
        <dbReference type="ARBA" id="ARBA00022729"/>
    </source>
</evidence>
<feature type="compositionally biased region" description="Acidic residues" evidence="20">
    <location>
        <begin position="923"/>
        <end position="932"/>
    </location>
</feature>
<gene>
    <name evidence="26" type="primary">abcG23</name>
    <name evidence="26" type="ORF">GZH46_00930</name>
</gene>
<dbReference type="EMBL" id="JAIFTH010000128">
    <property type="protein sequence ID" value="KAG9510520.1"/>
    <property type="molecule type" value="Genomic_DNA"/>
</dbReference>
<keyword evidence="6 21" id="KW-0812">Transmembrane</keyword>
<feature type="transmembrane region" description="Helical" evidence="21">
    <location>
        <begin position="1931"/>
        <end position="1959"/>
    </location>
</feature>
<feature type="compositionally biased region" description="Low complexity" evidence="20">
    <location>
        <begin position="950"/>
        <end position="964"/>
    </location>
</feature>
<feature type="transmembrane region" description="Helical" evidence="21">
    <location>
        <begin position="1996"/>
        <end position="2017"/>
    </location>
</feature>
<feature type="non-terminal residue" evidence="26">
    <location>
        <position position="3769"/>
    </location>
</feature>
<sequence length="3769" mass="420574">MIVDTIAAATSTTAAAAAAVAAGATGRTSVAAIAATASGAQCANSGLIDVWKSKKAATMPNNKSQSQVYGGNTYESLFPDNTSAWGQLYQPSIAAKMVDKTASNNQMLLSKMKRTSSSPNLRASNSVVGARHPGMNGTGHVGVDGGGVDRGKFVQLKQQLKVLNTKLARMQRQQANIRMAERFTRLLSPNYAVSSLDQASNKPEDDNNDGDGDNTDDDQMVTDITGHVKGTNATDRNDDNKRQRHQSPVGEPKKRPLTGKVDCPNCLCDRKRSVCDTCCAQNDYLSVVKPSNHQEVSSKQSDRPSTTIGRHNKQAQSLSQAQIGDHNSAQQQSETTPTSWVSANRAIGTKKVQLEDSIHDLQDSIYELRRTNDKLDQQRKLVQLYKDHWIHGGAPRPANRLDPNVQRDNKAIMGYEHVKPVIDSNHNLIQQRQQQQLSIDHRLKKSSLGAENQSGAGQHFRADEKDNNNMNESEQNSNKPMPAPRRSKSDLQQSTIRQSARTRTPIGPTFFSTVNLSRRPKTTGGGSSQQSTSTTIKHDLPRSEYSYQTRVRPAQRRSLLANGTQLRKAATTLGGAPSNALLRAQKRLEKATQLLSDDMNQSWQTSNVERELSQFTQMPSIARDLVHNATQEIDRLEAIVAAQQKELDRLMRQSMQQQQEQQTRSIEQQRASTTTEPMAYVEKPKRRLSYTITKDYDISNGKNNNNEQPIDVGDSSGGGGGGSSKQKEQDSPGQRARDALLENTRQQLEETRARLSSTLDRSQQQETNTHKEDQHKAKVLQRKVCDSLKKQHELENENEMLKAALNKCIDTCINDMAETILSFDAHTLPSAVTRGGPGEPANVAPNLVASSNCVKKLKQDLLNSERQRKLLSHELSQQQRRSAQLEDQLKQAQVRLEQYQQECQQLKFAKARLEKMLLTNDTNDNDDGDEDDISSRCDIDISQPEPGTSAAAAAAAAAAQQQQQPERNNNVSSKQSQIKPTTTAKQQHPQLTTTTTRTTSETYKRYLDSIAPDLEAIQRERQSVLREFDEIKQFLSEILRSPNEIYAKQMTKQRLRSTPTMSYNPAFVLDDSPVASNSNVDVTLTSFRLFRPGTAAPEPAPAPAATATDNQQAITNTNNNNNNMVNTSINSISSENNSLICHRDNSDQATTIIAQQTDINNQHNNSDSSHINNDHLKQLELSQTQQQLNNSNNQLVTHQHQHQQQQSWLGRRAAVECRNMRYDVGRGRNLKTILYNINVTVPEGSIYGLLGPSGCGKTTMLRCVVGRIKPKEGHVRVFGYRPNEPGSQIPGPAIGYMPQELSVYEDFTIDETLRYFGKINRMHDSLIDARIEFLINFLDLPHANRLVASLSGGQKRRVSLAAALVHSPPLLILDEPTVGVDPLLRHSIWQHLVTLAKTEKISVIITTHYIEEARQADVVGLMRHGKLLAEDSPENLMQQQGMDNLEEVFLKLCVSDSSRRAAKLANLGLPMGVTTAMSVAPTPEIEPKFGKNIKMNLMTPDVVVQSHDDLANIAALDGAKLTSDKVGRMQLKRKQKFPSIFTMAQLAPTIDSNGKSIVDAGITDADRCNRKLADSMVADNANILCSSYTSTSSSSSSSTSSDQRPSKGSPDHTKQTTTSNLLALTSGDNHSGTITNGARPHQQKSRLQPQSSQQQLERQQQQEQPTSGDFVVNKHHLESMAPGTKYARKKVTLGAWSKSLMAVTWKNYIRLKRNPPVLIFEFLLPAVQVVLFCLCIGGDPFDVPLAVVNDETIPQLSRLFLDSIDKSTIRQVPYPNLPDAIESVRRGDSWGAIHIPDKYTQNLQERLLHPADMTNETLANGTITIYPDLTNLHLALAMENTFREAFTSFAKNSLHTLGYDPSLAELPVKVEKPVYGTMERNGYLEFMAPGVVISITYVMATGLTALAFILEKRDGLLERSLVSGVTTSQILLAHAAIQVFVMIIQISLVLAFVFFVFEIPSKGPFIWVILLILLQGCTGMAFGLLVSAVCQEENTAVMMLVGTFYTNLILAGIIWPIEAMPKWLRWLSYAQPQTLPTETLRNILSRGWGIAETGVLAGFAVTIGWLIVFLLAAASINDWASRLGTDIYEGTTESGCVRTIKDSFLDKGATIENVDATRMHADMSKDINDLMALYRKAVETLAMKAEYFADNHNFSKALRIAFPDAHKIRDSSKLDEAVAVELENLIDRIENVNSFQTDPISGQIIQEQPVMSNEALQIMLNSSALTNDTSTSFAQQPVSQYPAASNGGTPVVGQQEWQTPVSYMPLYRHKAFGDLYVNLDHSAVHVPTHIYPAEPAVMNGIAWTSHLTQVFKTNFGRNHRLINQYFASYLGFTRMYPATKWRYSSEPDLYDARMRPWYVTGSSCPKDVVILVDSSGSMTGSRRDIAKSVVFEILDTLTDNDHFLVLSFSKTVTPIGIPSCSNIKPPKYQPQISSQYMVTPGQLSSHTISGGASSAGRNKYNNYIDGQQAIKDLNDFGSNVSNITNDLASALLLPATGRNLRHVKGNFSITTSDIANFSHALISAFEILQAYNRSKDLGSQCNQAIMLVTDGSPSSFEEIFQRYNYPNIPVRVFTYLIGREVGDVTYTRLMACQNRGYYTHVANLAEVREQVQQYLPVMARPLVLSDYHPVTWTAAYGDLSYQVLTDWAWENKRRERARQFLTESLKSYEEGTYGSTPISWLSTGDASLDDGAPDVKSLLMERKLNEDDTDSIPSEDELDVFGNTEFDSSSRRPDLLTTIVQPVFDRRNTSVLTERVLVKNVWVDKETTARTAQLLGVAACDLKISQMIGMAPSHKLGANGYAILLTNNGYVMHHPDLRALLEDAYDRQSKLLKPFFASVDLTHVEHIQTQDHTQASDDSRNANANTEEQLYQFDSRLVAMREQIVKRLTGWDTLKTKRSIDNQKRAQTREQSFYYGPIKDTPFSFVIALPYPYGAYRVKGQLDIKRKNITPRLSRPLQSYFKPNNMELWTVHPDYYYCEGQANSSVAIILDVIQRVERGLYDDIMWRTSPNSAPFNSPSKIMCDKDLLMSLLFDAVATYNTPDSCGGSPISSDMESRLLNMYRVDMSFVATRSGLTRVRVYDESNRIKKLAETFISRHPRAIDEPFYSRTVDFNMLINEAATVVAVPFNTHARLKAKLRQRITAQQQRYGFDMTTTFFSPAPQDNIESTEYPTETTTPSSDGSSSTDMTMTSTPLATEQQINSKWNKMSAFEQLDMLVNSSVYVSGTQSIIIGEGKQRAVAGVVGLFYDYSTFAKRFFNITSVRISSASRRSTGSICQSEDGYNTCPTQCGYRNDSIHCFLIDNNGFVVVSEELNHVGRHLSEVDRKLFASLIADGVYHPVKFYDYQGVCIKGEDKNAGAASSQFMHRYVNLTGIFRALFGNIMAIVSWFWSTLVAILFNLMFLTNFKSDNSIYDHYDMARGAADAQSLPMSSRLSLMPNRTTIRPCEKTFTLYETRSTGSKTDNSKGRQDQSLSTYTTNCGCEHWYVYERVVKTNLIMLIVNSDPQCDTSSMFCDLKGDSSHASSSMNNPSVAVPSIRSRQIVNDLEDPKEAVCLRFEREANLFRRRPDTCVTLKMRSPKKTRDSLISDYFPRRVATRAQCGVKSQTQLHSERDKAIRHHLESHTDPAHIESREDPLMIKGLHGVFAIDKISKGSFVCEYAGDLITRREGEKREAFYARKGLGCYMFHFSHNSKAYCLDATKPSGRLGRLVNHSRKAPNCKLETYCIGDTPHLILIAIRDIVCDEEILYDYGERRKQAIKENPWLRDS</sequence>
<dbReference type="SUPFAM" id="SSF82199">
    <property type="entry name" value="SET domain"/>
    <property type="match status" value="1"/>
</dbReference>
<feature type="compositionally biased region" description="Low complexity" evidence="20">
    <location>
        <begin position="468"/>
        <end position="478"/>
    </location>
</feature>
<evidence type="ECO:0000256" key="12">
    <source>
        <dbReference type="ARBA" id="ARBA00022882"/>
    </source>
</evidence>
<feature type="compositionally biased region" description="Polar residues" evidence="20">
    <location>
        <begin position="490"/>
        <end position="502"/>
    </location>
</feature>
<dbReference type="SMART" id="SM00382">
    <property type="entry name" value="AAA"/>
    <property type="match status" value="1"/>
</dbReference>
<protein>
    <submittedName>
        <fullName evidence="26">ABC transporter G family member 23</fullName>
    </submittedName>
</protein>
<feature type="region of interest" description="Disordered" evidence="20">
    <location>
        <begin position="290"/>
        <end position="340"/>
    </location>
</feature>
<feature type="transmembrane region" description="Helical" evidence="21">
    <location>
        <begin position="1886"/>
        <end position="1910"/>
    </location>
</feature>
<evidence type="ECO:0000256" key="11">
    <source>
        <dbReference type="ARBA" id="ARBA00022840"/>
    </source>
</evidence>
<dbReference type="Pfam" id="PF08473">
    <property type="entry name" value="VGCC_alpha2"/>
    <property type="match status" value="1"/>
</dbReference>
<feature type="compositionally biased region" description="Low complexity" evidence="20">
    <location>
        <begin position="3168"/>
        <end position="3193"/>
    </location>
</feature>
<evidence type="ECO:0000256" key="10">
    <source>
        <dbReference type="ARBA" id="ARBA00022837"/>
    </source>
</evidence>
<feature type="region of interest" description="Disordered" evidence="20">
    <location>
        <begin position="447"/>
        <end position="544"/>
    </location>
</feature>
<dbReference type="InterPro" id="IPR051173">
    <property type="entry name" value="Ca_channel_alpha-2/delta"/>
</dbReference>
<feature type="domain" description="ABC transmembrane type-2" evidence="25">
    <location>
        <begin position="1843"/>
        <end position="2080"/>
    </location>
</feature>
<feature type="coiled-coil region" evidence="19">
    <location>
        <begin position="854"/>
        <end position="916"/>
    </location>
</feature>
<evidence type="ECO:0000313" key="26">
    <source>
        <dbReference type="EMBL" id="KAG9510520.1"/>
    </source>
</evidence>
<dbReference type="CDD" id="cd10528">
    <property type="entry name" value="SET_SETD8"/>
    <property type="match status" value="1"/>
</dbReference>
<dbReference type="InterPro" id="IPR001214">
    <property type="entry name" value="SET_dom"/>
</dbReference>
<evidence type="ECO:0000256" key="14">
    <source>
        <dbReference type="ARBA" id="ARBA00023065"/>
    </source>
</evidence>
<dbReference type="InterPro" id="IPR017871">
    <property type="entry name" value="ABC_transporter-like_CS"/>
</dbReference>
<dbReference type="Gene3D" id="3.40.50.300">
    <property type="entry name" value="P-loop containing nucleotide triphosphate hydrolases"/>
    <property type="match status" value="1"/>
</dbReference>
<feature type="region of interest" description="Disordered" evidence="20">
    <location>
        <begin position="3159"/>
        <end position="3193"/>
    </location>
</feature>
<reference evidence="26 27" key="1">
    <citation type="submission" date="2020-10" db="EMBL/GenBank/DDBJ databases">
        <authorList>
            <person name="Klimov P.B."/>
            <person name="Dyachkov S.M."/>
            <person name="Chetverikov P.E."/>
        </authorList>
    </citation>
    <scope>NUCLEOTIDE SEQUENCE [LARGE SCALE GENOMIC DNA]</scope>
    <source>
        <strain evidence="26">BMOC 18-1129-001#AD2665</strain>
        <tissue evidence="26">Entire mites</tissue>
    </source>
</reference>
<keyword evidence="16" id="KW-1015">Disulfide bond</keyword>
<dbReference type="Pfam" id="PF08399">
    <property type="entry name" value="VWA_N"/>
    <property type="match status" value="1"/>
</dbReference>
<feature type="transmembrane region" description="Helical" evidence="21">
    <location>
        <begin position="2054"/>
        <end position="2074"/>
    </location>
</feature>
<feature type="region of interest" description="Disordered" evidence="20">
    <location>
        <begin position="920"/>
        <end position="999"/>
    </location>
</feature>
<dbReference type="InterPro" id="IPR036465">
    <property type="entry name" value="vWFA_dom_sf"/>
</dbReference>
<keyword evidence="7" id="KW-0479">Metal-binding</keyword>
<dbReference type="PROSITE" id="PS00211">
    <property type="entry name" value="ABC_TRANSPORTER_1"/>
    <property type="match status" value="1"/>
</dbReference>
<keyword evidence="13 21" id="KW-1133">Transmembrane helix</keyword>
<dbReference type="InterPro" id="IPR046341">
    <property type="entry name" value="SET_dom_sf"/>
</dbReference>
<feature type="compositionally biased region" description="Basic and acidic residues" evidence="20">
    <location>
        <begin position="725"/>
        <end position="736"/>
    </location>
</feature>